<evidence type="ECO:0000256" key="1">
    <source>
        <dbReference type="SAM" id="MobiDB-lite"/>
    </source>
</evidence>
<dbReference type="EMBL" id="MLAK01000700">
    <property type="protein sequence ID" value="OHT07329.1"/>
    <property type="molecule type" value="Genomic_DNA"/>
</dbReference>
<dbReference type="AlphaFoldDB" id="A0A1J4K781"/>
<dbReference type="GeneID" id="94838487"/>
<dbReference type="VEuPathDB" id="TrichDB:TRFO_24486"/>
<gene>
    <name evidence="2" type="ORF">TRFO_24486</name>
</gene>
<name>A0A1J4K781_9EUKA</name>
<protein>
    <submittedName>
        <fullName evidence="2">Uncharacterized protein</fullName>
    </submittedName>
</protein>
<reference evidence="2" key="1">
    <citation type="submission" date="2016-10" db="EMBL/GenBank/DDBJ databases">
        <authorList>
            <person name="Benchimol M."/>
            <person name="Almeida L.G."/>
            <person name="Vasconcelos A.T."/>
            <person name="Perreira-Neves A."/>
            <person name="Rosa I.A."/>
            <person name="Tasca T."/>
            <person name="Bogo M.R."/>
            <person name="de Souza W."/>
        </authorList>
    </citation>
    <scope>NUCLEOTIDE SEQUENCE [LARGE SCALE GENOMIC DNA]</scope>
    <source>
        <strain evidence="2">K</strain>
    </source>
</reference>
<keyword evidence="3" id="KW-1185">Reference proteome</keyword>
<evidence type="ECO:0000313" key="3">
    <source>
        <dbReference type="Proteomes" id="UP000179807"/>
    </source>
</evidence>
<sequence>MSTIESMINNKTNQNAPIKHTHTAEDITGAEIYGKSAYDVYKDFTVSQGNGPLSEEDWLKSLKGERGPPGKDGKNGKDGVDGIPGKDGLPGMNDKSAYKIYAENVWRNPND</sequence>
<feature type="compositionally biased region" description="Polar residues" evidence="1">
    <location>
        <begin position="1"/>
        <end position="16"/>
    </location>
</feature>
<dbReference type="RefSeq" id="XP_068360465.1">
    <property type="nucleotide sequence ID" value="XM_068503783.1"/>
</dbReference>
<organism evidence="2 3">
    <name type="scientific">Tritrichomonas foetus</name>
    <dbReference type="NCBI Taxonomy" id="1144522"/>
    <lineage>
        <taxon>Eukaryota</taxon>
        <taxon>Metamonada</taxon>
        <taxon>Parabasalia</taxon>
        <taxon>Tritrichomonadida</taxon>
        <taxon>Tritrichomonadidae</taxon>
        <taxon>Tritrichomonas</taxon>
    </lineage>
</organism>
<proteinExistence type="predicted"/>
<comment type="caution">
    <text evidence="2">The sequence shown here is derived from an EMBL/GenBank/DDBJ whole genome shotgun (WGS) entry which is preliminary data.</text>
</comment>
<evidence type="ECO:0000313" key="2">
    <source>
        <dbReference type="EMBL" id="OHT07329.1"/>
    </source>
</evidence>
<feature type="region of interest" description="Disordered" evidence="1">
    <location>
        <begin position="49"/>
        <end position="94"/>
    </location>
</feature>
<dbReference type="Gene3D" id="1.20.5.320">
    <property type="entry name" value="6-Phosphogluconate Dehydrogenase, domain 3"/>
    <property type="match status" value="1"/>
</dbReference>
<feature type="compositionally biased region" description="Basic and acidic residues" evidence="1">
    <location>
        <begin position="57"/>
        <end position="80"/>
    </location>
</feature>
<accession>A0A1J4K781</accession>
<feature type="region of interest" description="Disordered" evidence="1">
    <location>
        <begin position="1"/>
        <end position="22"/>
    </location>
</feature>
<dbReference type="Proteomes" id="UP000179807">
    <property type="component" value="Unassembled WGS sequence"/>
</dbReference>